<evidence type="ECO:0000313" key="2">
    <source>
        <dbReference type="EMBL" id="SET25198.1"/>
    </source>
</evidence>
<dbReference type="AlphaFoldDB" id="A0A1I0CZA1"/>
<reference evidence="2 3" key="1">
    <citation type="submission" date="2016-10" db="EMBL/GenBank/DDBJ databases">
        <authorList>
            <person name="de Groot N.N."/>
        </authorList>
    </citation>
    <scope>NUCLEOTIDE SEQUENCE [LARGE SCALE GENOMIC DNA]</scope>
    <source>
        <strain evidence="2 3">Nl7</strain>
    </source>
</reference>
<name>A0A1I0CZA1_9PROT</name>
<evidence type="ECO:0000313" key="3">
    <source>
        <dbReference type="Proteomes" id="UP000183339"/>
    </source>
</evidence>
<evidence type="ECO:0000256" key="1">
    <source>
        <dbReference type="SAM" id="MobiDB-lite"/>
    </source>
</evidence>
<proteinExistence type="predicted"/>
<organism evidence="2 3">
    <name type="scientific">Nitrosospira multiformis</name>
    <dbReference type="NCBI Taxonomy" id="1231"/>
    <lineage>
        <taxon>Bacteria</taxon>
        <taxon>Pseudomonadati</taxon>
        <taxon>Pseudomonadota</taxon>
        <taxon>Betaproteobacteria</taxon>
        <taxon>Nitrosomonadales</taxon>
        <taxon>Nitrosomonadaceae</taxon>
        <taxon>Nitrosospira</taxon>
    </lineage>
</organism>
<feature type="compositionally biased region" description="Polar residues" evidence="1">
    <location>
        <begin position="44"/>
        <end position="53"/>
    </location>
</feature>
<dbReference type="PROSITE" id="PS51257">
    <property type="entry name" value="PROKAR_LIPOPROTEIN"/>
    <property type="match status" value="1"/>
</dbReference>
<feature type="region of interest" description="Disordered" evidence="1">
    <location>
        <begin position="27"/>
        <end position="69"/>
    </location>
</feature>
<dbReference type="EMBL" id="FOHI01000004">
    <property type="protein sequence ID" value="SET25198.1"/>
    <property type="molecule type" value="Genomic_DNA"/>
</dbReference>
<dbReference type="Proteomes" id="UP000183339">
    <property type="component" value="Unassembled WGS sequence"/>
</dbReference>
<accession>A0A1I0CZA1</accession>
<gene>
    <name evidence="2" type="ORF">SAMN05216412_104169</name>
</gene>
<sequence length="98" mass="10391">MGEGEKGMRYLLGAFFLASCTMLTPLVTNEPPVTNETPIEPDVSTVQPQTSMNPGEVSKPKSKPASPIPEISSCATLNAGNVKETIKAKLDCITETIP</sequence>
<protein>
    <submittedName>
        <fullName evidence="2">Uncharacterized protein</fullName>
    </submittedName>
</protein>